<dbReference type="Proteomes" id="UP000612362">
    <property type="component" value="Unassembled WGS sequence"/>
</dbReference>
<dbReference type="EMBL" id="BNJF01000001">
    <property type="protein sequence ID" value="GHO45649.1"/>
    <property type="molecule type" value="Genomic_DNA"/>
</dbReference>
<gene>
    <name evidence="2" type="ORF">KSX_38120</name>
</gene>
<dbReference type="Pfam" id="PF00903">
    <property type="entry name" value="Glyoxalase"/>
    <property type="match status" value="1"/>
</dbReference>
<dbReference type="Gene3D" id="3.30.720.120">
    <property type="match status" value="1"/>
</dbReference>
<name>A0A8J3I5B1_9CHLR</name>
<protein>
    <submittedName>
        <fullName evidence="2">Glyoxalase</fullName>
    </submittedName>
</protein>
<accession>A0A8J3I5B1</accession>
<feature type="domain" description="VOC" evidence="1">
    <location>
        <begin position="14"/>
        <end position="129"/>
    </location>
</feature>
<dbReference type="AlphaFoldDB" id="A0A8J3I5B1"/>
<dbReference type="PROSITE" id="PS51819">
    <property type="entry name" value="VOC"/>
    <property type="match status" value="1"/>
</dbReference>
<evidence type="ECO:0000313" key="2">
    <source>
        <dbReference type="EMBL" id="GHO45649.1"/>
    </source>
</evidence>
<evidence type="ECO:0000259" key="1">
    <source>
        <dbReference type="PROSITE" id="PS51819"/>
    </source>
</evidence>
<dbReference type="SUPFAM" id="SSF54593">
    <property type="entry name" value="Glyoxalase/Bleomycin resistance protein/Dihydroxybiphenyl dioxygenase"/>
    <property type="match status" value="1"/>
</dbReference>
<dbReference type="Gene3D" id="3.30.720.110">
    <property type="match status" value="1"/>
</dbReference>
<dbReference type="PANTHER" id="PTHR34109">
    <property type="entry name" value="BNAUNNG04460D PROTEIN-RELATED"/>
    <property type="match status" value="1"/>
</dbReference>
<reference evidence="2" key="1">
    <citation type="submission" date="2020-10" db="EMBL/GenBank/DDBJ databases">
        <title>Taxonomic study of unclassified bacteria belonging to the class Ktedonobacteria.</title>
        <authorList>
            <person name="Yabe S."/>
            <person name="Wang C.M."/>
            <person name="Zheng Y."/>
            <person name="Sakai Y."/>
            <person name="Cavaletti L."/>
            <person name="Monciardini P."/>
            <person name="Donadio S."/>
        </authorList>
    </citation>
    <scope>NUCLEOTIDE SEQUENCE</scope>
    <source>
        <strain evidence="2">SOSP1-1</strain>
    </source>
</reference>
<comment type="caution">
    <text evidence="2">The sequence shown here is derived from an EMBL/GenBank/DDBJ whole genome shotgun (WGS) entry which is preliminary data.</text>
</comment>
<keyword evidence="3" id="KW-1185">Reference proteome</keyword>
<dbReference type="InterPro" id="IPR037523">
    <property type="entry name" value="VOC_core"/>
</dbReference>
<evidence type="ECO:0000313" key="3">
    <source>
        <dbReference type="Proteomes" id="UP000612362"/>
    </source>
</evidence>
<dbReference type="InterPro" id="IPR029068">
    <property type="entry name" value="Glyas_Bleomycin-R_OHBP_Dase"/>
</dbReference>
<dbReference type="PANTHER" id="PTHR34109:SF1">
    <property type="entry name" value="VOC DOMAIN-CONTAINING PROTEIN"/>
    <property type="match status" value="1"/>
</dbReference>
<dbReference type="InterPro" id="IPR004360">
    <property type="entry name" value="Glyas_Fos-R_dOase_dom"/>
</dbReference>
<dbReference type="RefSeq" id="WP_220194961.1">
    <property type="nucleotide sequence ID" value="NZ_BNJF01000001.1"/>
</dbReference>
<proteinExistence type="predicted"/>
<organism evidence="2 3">
    <name type="scientific">Ktedonospora formicarum</name>
    <dbReference type="NCBI Taxonomy" id="2778364"/>
    <lineage>
        <taxon>Bacteria</taxon>
        <taxon>Bacillati</taxon>
        <taxon>Chloroflexota</taxon>
        <taxon>Ktedonobacteria</taxon>
        <taxon>Ktedonobacterales</taxon>
        <taxon>Ktedonobacteraceae</taxon>
        <taxon>Ktedonospora</taxon>
    </lineage>
</organism>
<sequence length="143" mass="15937">MDDLSHKLAANRSMPASTVIPVLAYEDVRRAVEWLCTVFGFRERLRIGNHRSQLLVGEGAVVISERGAGQNFNGSSHSLLVRVEDVDSHYERARAHSARIVQPPTGYPYGERQYTVEDLGGHSWTFSQTLADIEPEEWGGSLV</sequence>